<dbReference type="Proteomes" id="UP000681035">
    <property type="component" value="Chromosome"/>
</dbReference>
<proteinExistence type="predicted"/>
<accession>A0A810Q6X0</accession>
<sequence length="91" mass="9669">MMHAFLMLGVTLPGGLVRLMQALRLSVPLPVWGTGSYRVSSMVSGSHHAGGWYFLRTGGTCSIVLGGVPDLCGAGNGRVMIRFGKIAKPYF</sequence>
<organism evidence="1 2">
    <name type="scientific">Vescimonas coprocola</name>
    <dbReference type="NCBI Taxonomy" id="2714355"/>
    <lineage>
        <taxon>Bacteria</taxon>
        <taxon>Bacillati</taxon>
        <taxon>Bacillota</taxon>
        <taxon>Clostridia</taxon>
        <taxon>Eubacteriales</taxon>
        <taxon>Oscillospiraceae</taxon>
        <taxon>Vescimonas</taxon>
    </lineage>
</organism>
<evidence type="ECO:0000313" key="2">
    <source>
        <dbReference type="Proteomes" id="UP000681035"/>
    </source>
</evidence>
<name>A0A810Q6X0_9FIRM</name>
<dbReference type="KEGG" id="vcop:MM50RIKEN_09740"/>
<keyword evidence="2" id="KW-1185">Reference proteome</keyword>
<dbReference type="EMBL" id="AP023418">
    <property type="protein sequence ID" value="BCK81211.1"/>
    <property type="molecule type" value="Genomic_DNA"/>
</dbReference>
<evidence type="ECO:0000313" key="1">
    <source>
        <dbReference type="EMBL" id="BCK81211.1"/>
    </source>
</evidence>
<protein>
    <submittedName>
        <fullName evidence="1">Uncharacterized protein</fullName>
    </submittedName>
</protein>
<gene>
    <name evidence="1" type="ORF">MM50RIKEN_09740</name>
</gene>
<reference evidence="1" key="1">
    <citation type="submission" date="2020-09" db="EMBL/GenBank/DDBJ databases">
        <title>New species isolated from human feces.</title>
        <authorList>
            <person name="Kitahara M."/>
            <person name="Shigeno Y."/>
            <person name="Shime M."/>
            <person name="Matsumoto Y."/>
            <person name="Nakamura S."/>
            <person name="Motooka D."/>
            <person name="Fukuoka S."/>
            <person name="Nishikawa H."/>
            <person name="Benno Y."/>
        </authorList>
    </citation>
    <scope>NUCLEOTIDE SEQUENCE</scope>
    <source>
        <strain evidence="1">MM50</strain>
    </source>
</reference>
<dbReference type="AlphaFoldDB" id="A0A810Q6X0"/>